<dbReference type="AlphaFoldDB" id="A0A7K1URR6"/>
<reference evidence="1 2" key="1">
    <citation type="submission" date="2019-12" db="EMBL/GenBank/DDBJ databases">
        <title>Nocardia sp. nov. ET3-3 isolated from soil.</title>
        <authorList>
            <person name="Kanchanasin P."/>
            <person name="Tanasupawat S."/>
            <person name="Yuki M."/>
            <person name="Kudo T."/>
        </authorList>
    </citation>
    <scope>NUCLEOTIDE SEQUENCE [LARGE SCALE GENOMIC DNA]</scope>
    <source>
        <strain evidence="1 2">ET3-3</strain>
    </source>
</reference>
<name>A0A7K1URR6_9NOCA</name>
<dbReference type="Proteomes" id="UP000466794">
    <property type="component" value="Unassembled WGS sequence"/>
</dbReference>
<keyword evidence="2" id="KW-1185">Reference proteome</keyword>
<protein>
    <submittedName>
        <fullName evidence="1">Uncharacterized protein</fullName>
    </submittedName>
</protein>
<evidence type="ECO:0000313" key="1">
    <source>
        <dbReference type="EMBL" id="MVU76588.1"/>
    </source>
</evidence>
<dbReference type="EMBL" id="WRPP01000001">
    <property type="protein sequence ID" value="MVU76588.1"/>
    <property type="molecule type" value="Genomic_DNA"/>
</dbReference>
<evidence type="ECO:0000313" key="2">
    <source>
        <dbReference type="Proteomes" id="UP000466794"/>
    </source>
</evidence>
<sequence length="51" mass="5364">MDTASGVLDPADTADARVRDFRADCVAELRAAIGIVDEKVFVELSPLDGDG</sequence>
<comment type="caution">
    <text evidence="1">The sequence shown here is derived from an EMBL/GenBank/DDBJ whole genome shotgun (WGS) entry which is preliminary data.</text>
</comment>
<proteinExistence type="predicted"/>
<accession>A0A7K1URR6</accession>
<gene>
    <name evidence="1" type="ORF">GPX89_04935</name>
</gene>
<organism evidence="1 2">
    <name type="scientific">Nocardia terrae</name>
    <dbReference type="NCBI Taxonomy" id="2675851"/>
    <lineage>
        <taxon>Bacteria</taxon>
        <taxon>Bacillati</taxon>
        <taxon>Actinomycetota</taxon>
        <taxon>Actinomycetes</taxon>
        <taxon>Mycobacteriales</taxon>
        <taxon>Nocardiaceae</taxon>
        <taxon>Nocardia</taxon>
    </lineage>
</organism>
<dbReference type="RefSeq" id="WP_157355338.1">
    <property type="nucleotide sequence ID" value="NZ_WRPP01000001.1"/>
</dbReference>